<proteinExistence type="predicted"/>
<name>A0A4U2ZE39_9BACI</name>
<keyword evidence="1" id="KW-0812">Transmembrane</keyword>
<comment type="caution">
    <text evidence="2">The sequence shown here is derived from an EMBL/GenBank/DDBJ whole genome shotgun (WGS) entry which is preliminary data.</text>
</comment>
<evidence type="ECO:0000256" key="1">
    <source>
        <dbReference type="SAM" id="Phobius"/>
    </source>
</evidence>
<organism evidence="2 3">
    <name type="scientific">Lysinibacillus mangiferihumi</name>
    <dbReference type="NCBI Taxonomy" id="1130819"/>
    <lineage>
        <taxon>Bacteria</taxon>
        <taxon>Bacillati</taxon>
        <taxon>Bacillota</taxon>
        <taxon>Bacilli</taxon>
        <taxon>Bacillales</taxon>
        <taxon>Bacillaceae</taxon>
        <taxon>Lysinibacillus</taxon>
    </lineage>
</organism>
<dbReference type="Proteomes" id="UP000308744">
    <property type="component" value="Unassembled WGS sequence"/>
</dbReference>
<reference evidence="2 3" key="1">
    <citation type="submission" date="2019-04" db="EMBL/GenBank/DDBJ databases">
        <title>Lysinibacillus genome sequencing.</title>
        <authorList>
            <person name="Dunlap C."/>
        </authorList>
    </citation>
    <scope>NUCLEOTIDE SEQUENCE [LARGE SCALE GENOMIC DNA]</scope>
    <source>
        <strain evidence="2 3">CCTCC AB 2010389</strain>
    </source>
</reference>
<evidence type="ECO:0000313" key="2">
    <source>
        <dbReference type="EMBL" id="TKI71551.1"/>
    </source>
</evidence>
<keyword evidence="1" id="KW-1133">Transmembrane helix</keyword>
<gene>
    <name evidence="2" type="ORF">FC756_05465</name>
</gene>
<dbReference type="RefSeq" id="WP_107895775.1">
    <property type="nucleotide sequence ID" value="NZ_PYWM01000013.1"/>
</dbReference>
<evidence type="ECO:0000313" key="3">
    <source>
        <dbReference type="Proteomes" id="UP000308744"/>
    </source>
</evidence>
<dbReference type="EMBL" id="SZPU01000016">
    <property type="protein sequence ID" value="TKI71551.1"/>
    <property type="molecule type" value="Genomic_DNA"/>
</dbReference>
<protein>
    <submittedName>
        <fullName evidence="2">Uncharacterized protein</fullName>
    </submittedName>
</protein>
<sequence>MEFLFLFTALLLLNCIVIQFSRYSFNKWLISAAIVIICSPVVGTIAGSIFGYIEKSGFGAGFFGFISGGLFFLNGVIFIFMAFLFSRKKNA</sequence>
<feature type="transmembrane region" description="Helical" evidence="1">
    <location>
        <begin position="28"/>
        <end position="53"/>
    </location>
</feature>
<feature type="transmembrane region" description="Helical" evidence="1">
    <location>
        <begin position="60"/>
        <end position="85"/>
    </location>
</feature>
<keyword evidence="3" id="KW-1185">Reference proteome</keyword>
<keyword evidence="1" id="KW-0472">Membrane</keyword>
<dbReference type="AlphaFoldDB" id="A0A4U2ZE39"/>
<accession>A0A4U2ZE39</accession>